<evidence type="ECO:0000259" key="2">
    <source>
        <dbReference type="PROSITE" id="PS50113"/>
    </source>
</evidence>
<feature type="domain" description="PAS" evidence="1">
    <location>
        <begin position="327"/>
        <end position="397"/>
    </location>
</feature>
<dbReference type="Pfam" id="PF13185">
    <property type="entry name" value="GAF_2"/>
    <property type="match status" value="2"/>
</dbReference>
<dbReference type="SUPFAM" id="SSF55785">
    <property type="entry name" value="PYP-like sensor domain (PAS domain)"/>
    <property type="match status" value="3"/>
</dbReference>
<dbReference type="PANTHER" id="PTHR44757">
    <property type="entry name" value="DIGUANYLATE CYCLASE DGCP"/>
    <property type="match status" value="1"/>
</dbReference>
<dbReference type="OrthoDB" id="9813412at2"/>
<dbReference type="InterPro" id="IPR003018">
    <property type="entry name" value="GAF"/>
</dbReference>
<feature type="domain" description="PAC" evidence="2">
    <location>
        <begin position="109"/>
        <end position="161"/>
    </location>
</feature>
<dbReference type="PROSITE" id="PS50112">
    <property type="entry name" value="PAS"/>
    <property type="match status" value="2"/>
</dbReference>
<dbReference type="Pfam" id="PF08448">
    <property type="entry name" value="PAS_4"/>
    <property type="match status" value="3"/>
</dbReference>
<dbReference type="PROSITE" id="PS50113">
    <property type="entry name" value="PAC"/>
    <property type="match status" value="1"/>
</dbReference>
<evidence type="ECO:0000259" key="1">
    <source>
        <dbReference type="PROSITE" id="PS50112"/>
    </source>
</evidence>
<dbReference type="InterPro" id="IPR052155">
    <property type="entry name" value="Biofilm_reg_signaling"/>
</dbReference>
<dbReference type="Proteomes" id="UP000266489">
    <property type="component" value="Unassembled WGS sequence"/>
</dbReference>
<evidence type="ECO:0000313" key="4">
    <source>
        <dbReference type="Proteomes" id="UP000266489"/>
    </source>
</evidence>
<dbReference type="InterPro" id="IPR013656">
    <property type="entry name" value="PAS_4"/>
</dbReference>
<dbReference type="Gene3D" id="3.30.450.20">
    <property type="entry name" value="PAS domain"/>
    <property type="match status" value="3"/>
</dbReference>
<gene>
    <name evidence="3" type="ORF">SMC5_06190</name>
</gene>
<name>A0A398D5K8_9BACT</name>
<sequence length="742" mass="80986">MTLQQEVLVEERSDKHLEGKHDDFSACAGPVDAVKLAAHQWQEFLESSPDPMWIKDTQGHYVAVNKAYLRADPGQTRDVIGKTDFEVQSRDRAEMYVADDQIAIHDGVCEHEFSAVDQEGNLKYYNTKKTALHDVDGLLTGVLGQARDITTQRHLELALALENRRSSLFQHMLDAAATATSVGSFLADVLTMAHELFGYDRGGVYMLNPDGRTAHLVSAQGDSQVVQEQATSVPTDEEPFSRVYQTAEPFFSNTWHDPGSSARPDDPPLTLAVVPLVSLGRVIGSLDMAWRVPPKSEENWQGVLAAIAREIAIGMDRIETMAALQENTANLQAFFNSVQGFFFVVNREGKILAVGEQGARRLGQTPTELIGTDINDLHPQEERELSRIILGDMINGTRTSSTQTLVAADGMQIPVSTLVTRGSWNGSLALFTASQDITGSRRAAEALAVDRRRANALYDIIKAVGKARSMEEFLPSALTIALEATPFEGGGIYIVDGNHAILACTTGLGSELIERVRSLPIDDQPYRTVLREGKPTAFTELDQLPPDITQQYGVVSLISIPIAAGDTVVGALNLASAHGHNAELQTELLMSIGRTIGEAVVRLRADESVRASRQDFETLFEVMPYLVFILQEDGTIARINTAAAERLGRKANELCGTSVLDLCPPDRRTETACILADMIAGKASIYVLSLVNHEGELIQVETRRVVRTTWGGKPAIFGVSRELTSPGLDEQTVLNDKLTDSD</sequence>
<dbReference type="NCBIfam" id="TIGR00229">
    <property type="entry name" value="sensory_box"/>
    <property type="match status" value="3"/>
</dbReference>
<dbReference type="EMBL" id="QXIU01000149">
    <property type="protein sequence ID" value="RIE10255.1"/>
    <property type="molecule type" value="Genomic_DNA"/>
</dbReference>
<evidence type="ECO:0000313" key="3">
    <source>
        <dbReference type="EMBL" id="RIE10255.1"/>
    </source>
</evidence>
<dbReference type="SMART" id="SM00065">
    <property type="entry name" value="GAF"/>
    <property type="match status" value="2"/>
</dbReference>
<dbReference type="SMART" id="SM00091">
    <property type="entry name" value="PAS"/>
    <property type="match status" value="3"/>
</dbReference>
<dbReference type="Gene3D" id="3.30.450.40">
    <property type="match status" value="2"/>
</dbReference>
<organism evidence="3 4">
    <name type="scientific">Candidatus Cryosericum odellii</name>
    <dbReference type="NCBI Taxonomy" id="2290917"/>
    <lineage>
        <taxon>Bacteria</taxon>
        <taxon>Pseudomonadati</taxon>
        <taxon>Caldisericota/Cryosericota group</taxon>
        <taxon>Candidatus Cryosericota</taxon>
        <taxon>Candidatus Cryosericia</taxon>
        <taxon>Candidatus Cryosericales</taxon>
        <taxon>Candidatus Cryosericaceae</taxon>
        <taxon>Candidatus Cryosericum</taxon>
    </lineage>
</organism>
<dbReference type="InterPro" id="IPR000014">
    <property type="entry name" value="PAS"/>
</dbReference>
<accession>A0A398D5K8</accession>
<reference evidence="3 4" key="1">
    <citation type="submission" date="2018-09" db="EMBL/GenBank/DDBJ databases">
        <title>Discovery and Ecogenomic Context for Candidatus Cryosericales, a Global Caldiserica Order Active in Thawing Permafrost.</title>
        <authorList>
            <person name="Martinez M.A."/>
            <person name="Woodcroft B.J."/>
            <person name="Ignacio Espinoza J.C."/>
            <person name="Zayed A."/>
            <person name="Singleton C.M."/>
            <person name="Boyd J."/>
            <person name="Li Y.-F."/>
            <person name="Purvine S."/>
            <person name="Maughan H."/>
            <person name="Hodgkins S.B."/>
            <person name="Anderson D."/>
            <person name="Sederholm M."/>
            <person name="Temperton B."/>
            <person name="Saleska S.R."/>
            <person name="Tyson G.W."/>
            <person name="Rich V.I."/>
        </authorList>
    </citation>
    <scope>NUCLEOTIDE SEQUENCE [LARGE SCALE GENOMIC DNA]</scope>
    <source>
        <strain evidence="3 4">SMC5</strain>
    </source>
</reference>
<dbReference type="AlphaFoldDB" id="A0A398D5K8"/>
<dbReference type="InterPro" id="IPR029016">
    <property type="entry name" value="GAF-like_dom_sf"/>
</dbReference>
<proteinExistence type="predicted"/>
<dbReference type="CDD" id="cd00130">
    <property type="entry name" value="PAS"/>
    <property type="match status" value="3"/>
</dbReference>
<dbReference type="InterPro" id="IPR000700">
    <property type="entry name" value="PAS-assoc_C"/>
</dbReference>
<feature type="domain" description="PAS" evidence="1">
    <location>
        <begin position="612"/>
        <end position="682"/>
    </location>
</feature>
<comment type="caution">
    <text evidence="3">The sequence shown here is derived from an EMBL/GenBank/DDBJ whole genome shotgun (WGS) entry which is preliminary data.</text>
</comment>
<dbReference type="SUPFAM" id="SSF55781">
    <property type="entry name" value="GAF domain-like"/>
    <property type="match status" value="2"/>
</dbReference>
<dbReference type="PANTHER" id="PTHR44757:SF2">
    <property type="entry name" value="BIOFILM ARCHITECTURE MAINTENANCE PROTEIN MBAA"/>
    <property type="match status" value="1"/>
</dbReference>
<protein>
    <submittedName>
        <fullName evidence="3">PAS domain S-box protein</fullName>
    </submittedName>
</protein>
<dbReference type="InterPro" id="IPR035965">
    <property type="entry name" value="PAS-like_dom_sf"/>
</dbReference>